<feature type="compositionally biased region" description="Pro residues" evidence="1">
    <location>
        <begin position="296"/>
        <end position="306"/>
    </location>
</feature>
<protein>
    <submittedName>
        <fullName evidence="2">Uncharacterized protein</fullName>
    </submittedName>
</protein>
<evidence type="ECO:0000313" key="3">
    <source>
        <dbReference type="Proteomes" id="UP000185491"/>
    </source>
</evidence>
<evidence type="ECO:0000313" key="2">
    <source>
        <dbReference type="EMBL" id="APT93199.1"/>
    </source>
</evidence>
<gene>
    <name evidence="2" type="ORF">CPHO_10205</name>
</gene>
<proteinExistence type="predicted"/>
<evidence type="ECO:0000256" key="1">
    <source>
        <dbReference type="SAM" id="MobiDB-lite"/>
    </source>
</evidence>
<dbReference type="EMBL" id="CP009249">
    <property type="protein sequence ID" value="APT93199.1"/>
    <property type="molecule type" value="Genomic_DNA"/>
</dbReference>
<dbReference type="STRING" id="161895.CPHO_10205"/>
<feature type="compositionally biased region" description="Pro residues" evidence="1">
    <location>
        <begin position="225"/>
        <end position="246"/>
    </location>
</feature>
<dbReference type="Proteomes" id="UP000185491">
    <property type="component" value="Chromosome"/>
</dbReference>
<name>A0A1L7D4Y2_9CORY</name>
<reference evidence="2 3" key="1">
    <citation type="submission" date="2014-08" db="EMBL/GenBank/DDBJ databases">
        <title>Complete genome sequence of Corynebacterium phocae M408/89/1(T)(=DSM 44612(T)), isolated from the common seal (Phoca vitulina).</title>
        <authorList>
            <person name="Ruckert C."/>
            <person name="Albersmeier A."/>
            <person name="Winkler A."/>
            <person name="Kalinowski J."/>
        </authorList>
    </citation>
    <scope>NUCLEOTIDE SEQUENCE [LARGE SCALE GENOMIC DNA]</scope>
    <source>
        <strain evidence="2 3">M408/89/1</strain>
    </source>
</reference>
<accession>A0A1L7D4Y2</accession>
<sequence length="521" mass="54481">MSVDMLRKLVGNADGLDTSQLVEASVKAAGKHRTSGPRGGFSSFGDFARDFGMELAAGMLSEFLLGFQDDHDQEADDRDELVKNTEKCAQTLDDVVHISGTAIAEILHATARMLDFLTGLLLRSHHPLMRTITPAIVAVGDKLIEDAHNWIAEQCRDRDTLIEICFEELEKCCEAACAAPEPKATPKIGECVPPEDPPEKVEPELPTTPQECPKQPPEVKEPEPAPKQCPPGVQPPGKPLVPPTQPVEPQQPVEPAAPTTPQGVCPPHQQPVQPDTAQPCPPDAVETSPAGTNPAQNPPAQNPPAQDPACSGPTGKPACPAPGVDGGEPEPTKPQQKPTPVECGEDSPATEEPKCNHEQTPDGTGQIEPPGTEAQGAAAQACTVECSCVGLLGAAGAGIVLIGLGVLIAGALECLAEMPIDLSQLPIDCETGAPEVEVPQPEPPVVPQQPVDLSQVPEPEPPAEKVAMMAGQNVSPQAGQAEHLAANGQADPKPAAPEQNHQEQGKGAADSSVRPRKAGQW</sequence>
<feature type="region of interest" description="Disordered" evidence="1">
    <location>
        <begin position="184"/>
        <end position="372"/>
    </location>
</feature>
<feature type="compositionally biased region" description="Low complexity" evidence="1">
    <location>
        <begin position="247"/>
        <end position="262"/>
    </location>
</feature>
<keyword evidence="3" id="KW-1185">Reference proteome</keyword>
<organism evidence="2 3">
    <name type="scientific">Corynebacterium phocae</name>
    <dbReference type="NCBI Taxonomy" id="161895"/>
    <lineage>
        <taxon>Bacteria</taxon>
        <taxon>Bacillati</taxon>
        <taxon>Actinomycetota</taxon>
        <taxon>Actinomycetes</taxon>
        <taxon>Mycobacteriales</taxon>
        <taxon>Corynebacteriaceae</taxon>
        <taxon>Corynebacterium</taxon>
    </lineage>
</organism>
<dbReference type="KEGG" id="cpho:CPHO_10205"/>
<dbReference type="AlphaFoldDB" id="A0A1L7D4Y2"/>
<feature type="region of interest" description="Disordered" evidence="1">
    <location>
        <begin position="433"/>
        <end position="521"/>
    </location>
</feature>
<feature type="compositionally biased region" description="Basic and acidic residues" evidence="1">
    <location>
        <begin position="351"/>
        <end position="360"/>
    </location>
</feature>